<comment type="caution">
    <text evidence="2">The sequence shown here is derived from an EMBL/GenBank/DDBJ whole genome shotgun (WGS) entry which is preliminary data.</text>
</comment>
<accession>A0A9J6C7B4</accession>
<dbReference type="AlphaFoldDB" id="A0A9J6C7B4"/>
<sequence length="222" mass="25241">MVLFNKCCCFFRLTTGGMILGWIGAIESLLVVILTTIGLTHVPQIMDHLRNETRAATTIKMEAINETHVSIFRRHRSEMTAEDEMFLERGMYAILTLNLIVNVVTLISSLLLITGSIKRNSKYLLPWLVCEALCLIFSSFAAISKSFEMLIYNENFGEGFLTIFSILFLVGVEVYLYLCVYSLYQMLKTEEKNQRQMQLNEISNQASHKETNDGLPPYAALS</sequence>
<name>A0A9J6C7B4_POLVA</name>
<feature type="transmembrane region" description="Helical" evidence="1">
    <location>
        <begin position="163"/>
        <end position="184"/>
    </location>
</feature>
<feature type="transmembrane region" description="Helical" evidence="1">
    <location>
        <begin position="91"/>
        <end position="112"/>
    </location>
</feature>
<dbReference type="EMBL" id="JADBJN010000002">
    <property type="protein sequence ID" value="KAG5677518.1"/>
    <property type="molecule type" value="Genomic_DNA"/>
</dbReference>
<dbReference type="Pfam" id="PF15860">
    <property type="entry name" value="DUF4728"/>
    <property type="match status" value="1"/>
</dbReference>
<dbReference type="PANTHER" id="PTHR36694">
    <property type="entry name" value="PASIFLORA 1, ISOFORM A-RELATED"/>
    <property type="match status" value="1"/>
</dbReference>
<keyword evidence="1" id="KW-0812">Transmembrane</keyword>
<evidence type="ECO:0000256" key="1">
    <source>
        <dbReference type="SAM" id="Phobius"/>
    </source>
</evidence>
<evidence type="ECO:0000313" key="3">
    <source>
        <dbReference type="Proteomes" id="UP001107558"/>
    </source>
</evidence>
<gene>
    <name evidence="2" type="ORF">PVAND_007273</name>
</gene>
<organism evidence="2 3">
    <name type="scientific">Polypedilum vanderplanki</name>
    <name type="common">Sleeping chironomid midge</name>
    <dbReference type="NCBI Taxonomy" id="319348"/>
    <lineage>
        <taxon>Eukaryota</taxon>
        <taxon>Metazoa</taxon>
        <taxon>Ecdysozoa</taxon>
        <taxon>Arthropoda</taxon>
        <taxon>Hexapoda</taxon>
        <taxon>Insecta</taxon>
        <taxon>Pterygota</taxon>
        <taxon>Neoptera</taxon>
        <taxon>Endopterygota</taxon>
        <taxon>Diptera</taxon>
        <taxon>Nematocera</taxon>
        <taxon>Chironomoidea</taxon>
        <taxon>Chironomidae</taxon>
        <taxon>Chironominae</taxon>
        <taxon>Polypedilum</taxon>
        <taxon>Polypedilum</taxon>
    </lineage>
</organism>
<evidence type="ECO:0000313" key="2">
    <source>
        <dbReference type="EMBL" id="KAG5677518.1"/>
    </source>
</evidence>
<reference evidence="2" key="1">
    <citation type="submission" date="2021-03" db="EMBL/GenBank/DDBJ databases">
        <title>Chromosome level genome of the anhydrobiotic midge Polypedilum vanderplanki.</title>
        <authorList>
            <person name="Yoshida Y."/>
            <person name="Kikawada T."/>
            <person name="Gusev O."/>
        </authorList>
    </citation>
    <scope>NUCLEOTIDE SEQUENCE</scope>
    <source>
        <strain evidence="2">NIAS01</strain>
        <tissue evidence="2">Whole body or cell culture</tissue>
    </source>
</reference>
<keyword evidence="3" id="KW-1185">Reference proteome</keyword>
<feature type="transmembrane region" description="Helical" evidence="1">
    <location>
        <begin position="20"/>
        <end position="42"/>
    </location>
</feature>
<keyword evidence="1" id="KW-1133">Transmembrane helix</keyword>
<dbReference type="PANTHER" id="PTHR36694:SF11">
    <property type="entry name" value="LP21121P-RELATED"/>
    <property type="match status" value="1"/>
</dbReference>
<protein>
    <submittedName>
        <fullName evidence="2">Uncharacterized protein</fullName>
    </submittedName>
</protein>
<keyword evidence="1" id="KW-0472">Membrane</keyword>
<dbReference type="Proteomes" id="UP001107558">
    <property type="component" value="Chromosome 2"/>
</dbReference>
<feature type="transmembrane region" description="Helical" evidence="1">
    <location>
        <begin position="124"/>
        <end position="143"/>
    </location>
</feature>
<proteinExistence type="predicted"/>
<dbReference type="OrthoDB" id="8118226at2759"/>
<dbReference type="InterPro" id="IPR031720">
    <property type="entry name" value="DUF4728"/>
</dbReference>